<evidence type="ECO:0000313" key="9">
    <source>
        <dbReference type="Proteomes" id="UP000576368"/>
    </source>
</evidence>
<dbReference type="EMBL" id="JAATLI010000007">
    <property type="protein sequence ID" value="NJC18505.1"/>
    <property type="molecule type" value="Genomic_DNA"/>
</dbReference>
<feature type="domain" description="RNA polymerase sigma-70 region 2" evidence="5">
    <location>
        <begin position="15"/>
        <end position="81"/>
    </location>
</feature>
<evidence type="ECO:0000313" key="8">
    <source>
        <dbReference type="EMBL" id="WOF11158.1"/>
    </source>
</evidence>
<keyword evidence="3" id="KW-0731">Sigma factor</keyword>
<gene>
    <name evidence="8" type="ORF">F1644_02210</name>
    <name evidence="7" type="ORF">GGR15_002132</name>
</gene>
<evidence type="ECO:0000259" key="6">
    <source>
        <dbReference type="Pfam" id="PF08281"/>
    </source>
</evidence>
<dbReference type="PANTHER" id="PTHR43133">
    <property type="entry name" value="RNA POLYMERASE ECF-TYPE SIGMA FACTO"/>
    <property type="match status" value="1"/>
</dbReference>
<dbReference type="RefSeq" id="WP_118302188.1">
    <property type="nucleotide sequence ID" value="NZ_BMPA01000007.1"/>
</dbReference>
<dbReference type="GeneID" id="86890077"/>
<dbReference type="Pfam" id="PF08281">
    <property type="entry name" value="Sigma70_r4_2"/>
    <property type="match status" value="1"/>
</dbReference>
<dbReference type="NCBIfam" id="TIGR02985">
    <property type="entry name" value="Sig70_bacteroi1"/>
    <property type="match status" value="1"/>
</dbReference>
<dbReference type="Gene3D" id="1.10.10.10">
    <property type="entry name" value="Winged helix-like DNA-binding domain superfamily/Winged helix DNA-binding domain"/>
    <property type="match status" value="1"/>
</dbReference>
<evidence type="ECO:0000313" key="10">
    <source>
        <dbReference type="Proteomes" id="UP001302374"/>
    </source>
</evidence>
<dbReference type="Proteomes" id="UP000576368">
    <property type="component" value="Unassembled WGS sequence"/>
</dbReference>
<dbReference type="InterPro" id="IPR013324">
    <property type="entry name" value="RNA_pol_sigma_r3/r4-like"/>
</dbReference>
<dbReference type="SUPFAM" id="SSF88946">
    <property type="entry name" value="Sigma2 domain of RNA polymerase sigma factors"/>
    <property type="match status" value="1"/>
</dbReference>
<dbReference type="InterPro" id="IPR013249">
    <property type="entry name" value="RNA_pol_sigma70_r4_t2"/>
</dbReference>
<dbReference type="CDD" id="cd06171">
    <property type="entry name" value="Sigma70_r4"/>
    <property type="match status" value="1"/>
</dbReference>
<dbReference type="Pfam" id="PF04542">
    <property type="entry name" value="Sigma70_r2"/>
    <property type="match status" value="1"/>
</dbReference>
<sequence length="181" mass="21523">MIVKNMDELGEIESLYKEYYGSLCYYALNYVCDMEVAQDIVQDIFVHLIEARPKFETSLHGRNFLYLSVKNASLNYIDKKRSKLKYLHLHREEEIIELPDDEVFIAEVYRKLKKAVDELPPECRKIFYMSYIENQSNEIIARELAISVNTVRAQKMRGKQLLREKLKNLYVLIFILPEVFK</sequence>
<evidence type="ECO:0000313" key="7">
    <source>
        <dbReference type="EMBL" id="NJC18505.1"/>
    </source>
</evidence>
<reference evidence="8 10" key="1">
    <citation type="submission" date="2019-09" db="EMBL/GenBank/DDBJ databases">
        <title>Butyricimonas paravirosa DSM 105722 (=214-4 = JCM 18677 = CCUG 65563).</title>
        <authorList>
            <person name="Le Roy T."/>
            <person name="Cani P.D."/>
        </authorList>
    </citation>
    <scope>NUCLEOTIDE SEQUENCE [LARGE SCALE GENOMIC DNA]</scope>
    <source>
        <strain evidence="8 10">DSM 105722</strain>
    </source>
</reference>
<protein>
    <submittedName>
        <fullName evidence="7 8">RNA polymerase sigma-70 factor</fullName>
    </submittedName>
</protein>
<keyword evidence="4" id="KW-0804">Transcription</keyword>
<evidence type="ECO:0000256" key="1">
    <source>
        <dbReference type="ARBA" id="ARBA00010641"/>
    </source>
</evidence>
<dbReference type="InterPro" id="IPR014327">
    <property type="entry name" value="RNA_pol_sigma70_bacteroid"/>
</dbReference>
<dbReference type="GO" id="GO:0016987">
    <property type="term" value="F:sigma factor activity"/>
    <property type="evidence" value="ECO:0007669"/>
    <property type="project" value="UniProtKB-KW"/>
</dbReference>
<evidence type="ECO:0000256" key="4">
    <source>
        <dbReference type="ARBA" id="ARBA00023163"/>
    </source>
</evidence>
<dbReference type="InterPro" id="IPR013325">
    <property type="entry name" value="RNA_pol_sigma_r2"/>
</dbReference>
<dbReference type="InterPro" id="IPR014284">
    <property type="entry name" value="RNA_pol_sigma-70_dom"/>
</dbReference>
<comment type="similarity">
    <text evidence="1">Belongs to the sigma-70 factor family. ECF subfamily.</text>
</comment>
<dbReference type="NCBIfam" id="TIGR02937">
    <property type="entry name" value="sigma70-ECF"/>
    <property type="match status" value="1"/>
</dbReference>
<evidence type="ECO:0000256" key="3">
    <source>
        <dbReference type="ARBA" id="ARBA00023082"/>
    </source>
</evidence>
<keyword evidence="2" id="KW-0805">Transcription regulation</keyword>
<evidence type="ECO:0000259" key="5">
    <source>
        <dbReference type="Pfam" id="PF04542"/>
    </source>
</evidence>
<name>A0A7X5YCD5_9BACT</name>
<dbReference type="InterPro" id="IPR036388">
    <property type="entry name" value="WH-like_DNA-bd_sf"/>
</dbReference>
<dbReference type="InterPro" id="IPR039425">
    <property type="entry name" value="RNA_pol_sigma-70-like"/>
</dbReference>
<dbReference type="InterPro" id="IPR007627">
    <property type="entry name" value="RNA_pol_sigma70_r2"/>
</dbReference>
<feature type="domain" description="RNA polymerase sigma factor 70 region 4 type 2" evidence="6">
    <location>
        <begin position="110"/>
        <end position="162"/>
    </location>
</feature>
<organism evidence="7 9">
    <name type="scientific">Butyricimonas paravirosa</name>
    <dbReference type="NCBI Taxonomy" id="1472417"/>
    <lineage>
        <taxon>Bacteria</taxon>
        <taxon>Pseudomonadati</taxon>
        <taxon>Bacteroidota</taxon>
        <taxon>Bacteroidia</taxon>
        <taxon>Bacteroidales</taxon>
        <taxon>Odoribacteraceae</taxon>
        <taxon>Butyricimonas</taxon>
    </lineage>
</organism>
<dbReference type="SUPFAM" id="SSF88659">
    <property type="entry name" value="Sigma3 and sigma4 domains of RNA polymerase sigma factors"/>
    <property type="match status" value="1"/>
</dbReference>
<keyword evidence="10" id="KW-1185">Reference proteome</keyword>
<dbReference type="AlphaFoldDB" id="A0A7X5YCD5"/>
<proteinExistence type="inferred from homology"/>
<dbReference type="GO" id="GO:0003677">
    <property type="term" value="F:DNA binding"/>
    <property type="evidence" value="ECO:0007669"/>
    <property type="project" value="InterPro"/>
</dbReference>
<dbReference type="EMBL" id="CP043839">
    <property type="protein sequence ID" value="WOF11158.1"/>
    <property type="molecule type" value="Genomic_DNA"/>
</dbReference>
<evidence type="ECO:0000256" key="2">
    <source>
        <dbReference type="ARBA" id="ARBA00023015"/>
    </source>
</evidence>
<reference evidence="7 9" key="2">
    <citation type="submission" date="2020-03" db="EMBL/GenBank/DDBJ databases">
        <title>Genomic Encyclopedia of Type Strains, Phase IV (KMG-IV): sequencing the most valuable type-strain genomes for metagenomic binning, comparative biology and taxonomic classification.</title>
        <authorList>
            <person name="Goeker M."/>
        </authorList>
    </citation>
    <scope>NUCLEOTIDE SEQUENCE [LARGE SCALE GENOMIC DNA]</scope>
    <source>
        <strain evidence="7 9">DSM 105722</strain>
    </source>
</reference>
<accession>A0A7X5YCD5</accession>
<dbReference type="PANTHER" id="PTHR43133:SF46">
    <property type="entry name" value="RNA POLYMERASE SIGMA-70 FACTOR ECF SUBFAMILY"/>
    <property type="match status" value="1"/>
</dbReference>
<dbReference type="GO" id="GO:0006352">
    <property type="term" value="P:DNA-templated transcription initiation"/>
    <property type="evidence" value="ECO:0007669"/>
    <property type="project" value="InterPro"/>
</dbReference>
<dbReference type="Gene3D" id="1.10.1740.10">
    <property type="match status" value="1"/>
</dbReference>
<dbReference type="Proteomes" id="UP001302374">
    <property type="component" value="Chromosome"/>
</dbReference>